<dbReference type="InterPro" id="IPR036236">
    <property type="entry name" value="Znf_C2H2_sf"/>
</dbReference>
<dbReference type="InterPro" id="IPR051061">
    <property type="entry name" value="Zinc_finger_trans_reg"/>
</dbReference>
<dbReference type="GO" id="GO:0003676">
    <property type="term" value="F:nucleic acid binding"/>
    <property type="evidence" value="ECO:0007669"/>
    <property type="project" value="InterPro"/>
</dbReference>
<evidence type="ECO:0000259" key="9">
    <source>
        <dbReference type="PROSITE" id="PS50157"/>
    </source>
</evidence>
<gene>
    <name evidence="10" type="ORF">PFICI_03172</name>
</gene>
<feature type="domain" description="C2H2-type" evidence="9">
    <location>
        <begin position="237"/>
        <end position="267"/>
    </location>
</feature>
<dbReference type="GeneID" id="19268185"/>
<dbReference type="InParanoid" id="W3XI76"/>
<dbReference type="GO" id="GO:0005634">
    <property type="term" value="C:nucleus"/>
    <property type="evidence" value="ECO:0007669"/>
    <property type="project" value="UniProtKB-SubCell"/>
</dbReference>
<dbReference type="SMART" id="SM00355">
    <property type="entry name" value="ZnF_C2H2"/>
    <property type="match status" value="8"/>
</dbReference>
<evidence type="ECO:0000256" key="8">
    <source>
        <dbReference type="PROSITE-ProRule" id="PRU00042"/>
    </source>
</evidence>
<dbReference type="PROSITE" id="PS00028">
    <property type="entry name" value="ZINC_FINGER_C2H2_1"/>
    <property type="match status" value="8"/>
</dbReference>
<keyword evidence="2" id="KW-0479">Metal-binding</keyword>
<accession>W3XI76</accession>
<sequence length="554" mass="63205">MAPVRKKKTDARHSPATVKCPTCGGAFRNRFRLNAHLETHKPRKDRKMYQCTHEGCTRTFTTKGNLTQHMMVHEEVRELYPCPMKGCETKVLSQSQLASHLETHKAERKRYFCTEKGCDKSFSCQSNLNFHVRTVHENQQRHHCTKEGCPKSFTSRSHLERHIRTVHKTARRFHCTEEGCTKSFKERSHLERHVQTVHNEKRRLYECSEDGCDKSFKTIEGRQRHIDAKHSENPPRHECPEDGCGMSFTWGGSLKKHQESAHGEPTKEHLAWVEGRRLERVAWLAEKRANGICDATKSCDRLPLEPHSKCLAHLSLIKPWEEALAAAATAEKDNSKKARKGFGSTIMDADDMREILDDGLPLKIDYFDLFRQVKDSVDQPDGTDFIVDVEGSNASAQAYEVSVFRPDNTRILTTVVDWEMETKCLGADGNYIDAKTVTKIYKGGKRTFGMTREDIADKLTAAGMDALSTIFMWGGSLDLRCLKGTLGEFMDFPEESVDCMRLWKSSLPGLPNHQLSTVYSICFPDSDLVYQRHRAEADTKMCLKLNKLFVESVD</sequence>
<feature type="domain" description="C2H2-type" evidence="9">
    <location>
        <begin position="49"/>
        <end position="78"/>
    </location>
</feature>
<evidence type="ECO:0000256" key="4">
    <source>
        <dbReference type="ARBA" id="ARBA00022833"/>
    </source>
</evidence>
<evidence type="ECO:0000256" key="6">
    <source>
        <dbReference type="ARBA" id="ARBA00023163"/>
    </source>
</evidence>
<dbReference type="eggNOG" id="KOG1721">
    <property type="taxonomic scope" value="Eukaryota"/>
</dbReference>
<keyword evidence="11" id="KW-1185">Reference proteome</keyword>
<keyword evidence="4" id="KW-0862">Zinc</keyword>
<dbReference type="STRING" id="1229662.W3XI76"/>
<dbReference type="HOGENOM" id="CLU_491836_0_0_1"/>
<dbReference type="GO" id="GO:0006357">
    <property type="term" value="P:regulation of transcription by RNA polymerase II"/>
    <property type="evidence" value="ECO:0007669"/>
    <property type="project" value="TreeGrafter"/>
</dbReference>
<dbReference type="InterPro" id="IPR013087">
    <property type="entry name" value="Znf_C2H2_type"/>
</dbReference>
<dbReference type="PANTHER" id="PTHR46179">
    <property type="entry name" value="ZINC FINGER PROTEIN"/>
    <property type="match status" value="1"/>
</dbReference>
<evidence type="ECO:0000313" key="10">
    <source>
        <dbReference type="EMBL" id="ETS85147.1"/>
    </source>
</evidence>
<dbReference type="OrthoDB" id="3437960at2759"/>
<feature type="domain" description="C2H2-type" evidence="9">
    <location>
        <begin position="205"/>
        <end position="235"/>
    </location>
</feature>
<evidence type="ECO:0000256" key="2">
    <source>
        <dbReference type="ARBA" id="ARBA00022723"/>
    </source>
</evidence>
<dbReference type="Gene3D" id="3.30.160.60">
    <property type="entry name" value="Classic Zinc Finger"/>
    <property type="match status" value="6"/>
</dbReference>
<keyword evidence="3 8" id="KW-0863">Zinc-finger</keyword>
<reference evidence="11" key="1">
    <citation type="journal article" date="2015" name="BMC Genomics">
        <title>Genomic and transcriptomic analysis of the endophytic fungus Pestalotiopsis fici reveals its lifestyle and high potential for synthesis of natural products.</title>
        <authorList>
            <person name="Wang X."/>
            <person name="Zhang X."/>
            <person name="Liu L."/>
            <person name="Xiang M."/>
            <person name="Wang W."/>
            <person name="Sun X."/>
            <person name="Che Y."/>
            <person name="Guo L."/>
            <person name="Liu G."/>
            <person name="Guo L."/>
            <person name="Wang C."/>
            <person name="Yin W.B."/>
            <person name="Stadler M."/>
            <person name="Zhang X."/>
            <person name="Liu X."/>
        </authorList>
    </citation>
    <scope>NUCLEOTIDE SEQUENCE [LARGE SCALE GENOMIC DNA]</scope>
    <source>
        <strain evidence="11">W106-1 / CGMCC3.15140</strain>
    </source>
</reference>
<evidence type="ECO:0000256" key="1">
    <source>
        <dbReference type="ARBA" id="ARBA00004123"/>
    </source>
</evidence>
<evidence type="ECO:0000256" key="5">
    <source>
        <dbReference type="ARBA" id="ARBA00023015"/>
    </source>
</evidence>
<dbReference type="KEGG" id="pfy:PFICI_03172"/>
<protein>
    <recommendedName>
        <fullName evidence="9">C2H2-type domain-containing protein</fullName>
    </recommendedName>
</protein>
<dbReference type="InterPro" id="IPR036397">
    <property type="entry name" value="RNaseH_sf"/>
</dbReference>
<dbReference type="PROSITE" id="PS50157">
    <property type="entry name" value="ZINC_FINGER_C2H2_2"/>
    <property type="match status" value="8"/>
</dbReference>
<feature type="domain" description="C2H2-type" evidence="9">
    <location>
        <begin position="142"/>
        <end position="172"/>
    </location>
</feature>
<dbReference type="GO" id="GO:0008270">
    <property type="term" value="F:zinc ion binding"/>
    <property type="evidence" value="ECO:0007669"/>
    <property type="project" value="UniProtKB-KW"/>
</dbReference>
<dbReference type="SUPFAM" id="SSF57667">
    <property type="entry name" value="beta-beta-alpha zinc fingers"/>
    <property type="match status" value="4"/>
</dbReference>
<keyword evidence="7" id="KW-0539">Nucleus</keyword>
<feature type="domain" description="C2H2-type" evidence="9">
    <location>
        <begin position="173"/>
        <end position="203"/>
    </location>
</feature>
<evidence type="ECO:0000256" key="3">
    <source>
        <dbReference type="ARBA" id="ARBA00022771"/>
    </source>
</evidence>
<organism evidence="10 11">
    <name type="scientific">Pestalotiopsis fici (strain W106-1 / CGMCC3.15140)</name>
    <dbReference type="NCBI Taxonomy" id="1229662"/>
    <lineage>
        <taxon>Eukaryota</taxon>
        <taxon>Fungi</taxon>
        <taxon>Dikarya</taxon>
        <taxon>Ascomycota</taxon>
        <taxon>Pezizomycotina</taxon>
        <taxon>Sordariomycetes</taxon>
        <taxon>Xylariomycetidae</taxon>
        <taxon>Amphisphaeriales</taxon>
        <taxon>Sporocadaceae</taxon>
        <taxon>Pestalotiopsis</taxon>
    </lineage>
</organism>
<proteinExistence type="predicted"/>
<dbReference type="AlphaFoldDB" id="W3XI76"/>
<keyword evidence="6" id="KW-0804">Transcription</keyword>
<dbReference type="Pfam" id="PF00096">
    <property type="entry name" value="zf-C2H2"/>
    <property type="match status" value="4"/>
</dbReference>
<name>W3XI76_PESFW</name>
<keyword evidence="5" id="KW-0805">Transcription regulation</keyword>
<evidence type="ECO:0000313" key="11">
    <source>
        <dbReference type="Proteomes" id="UP000030651"/>
    </source>
</evidence>
<evidence type="ECO:0000256" key="7">
    <source>
        <dbReference type="ARBA" id="ARBA00023242"/>
    </source>
</evidence>
<feature type="domain" description="C2H2-type" evidence="9">
    <location>
        <begin position="111"/>
        <end position="141"/>
    </location>
</feature>
<comment type="subcellular location">
    <subcellularLocation>
        <location evidence="1">Nucleus</location>
    </subcellularLocation>
</comment>
<dbReference type="Proteomes" id="UP000030651">
    <property type="component" value="Unassembled WGS sequence"/>
</dbReference>
<dbReference type="Gene3D" id="3.30.420.10">
    <property type="entry name" value="Ribonuclease H-like superfamily/Ribonuclease H"/>
    <property type="match status" value="1"/>
</dbReference>
<dbReference type="EMBL" id="KI912110">
    <property type="protein sequence ID" value="ETS85147.1"/>
    <property type="molecule type" value="Genomic_DNA"/>
</dbReference>
<dbReference type="RefSeq" id="XP_007829944.1">
    <property type="nucleotide sequence ID" value="XM_007831753.1"/>
</dbReference>
<dbReference type="PANTHER" id="PTHR46179:SF13">
    <property type="entry name" value="C2H2-TYPE DOMAIN-CONTAINING PROTEIN"/>
    <property type="match status" value="1"/>
</dbReference>
<feature type="domain" description="C2H2-type" evidence="9">
    <location>
        <begin position="80"/>
        <end position="109"/>
    </location>
</feature>
<feature type="domain" description="C2H2-type" evidence="9">
    <location>
        <begin position="18"/>
        <end position="45"/>
    </location>
</feature>